<feature type="transmembrane region" description="Helical" evidence="6">
    <location>
        <begin position="413"/>
        <end position="431"/>
    </location>
</feature>
<keyword evidence="5 6" id="KW-0472">Membrane</keyword>
<dbReference type="PROSITE" id="PS50928">
    <property type="entry name" value="ABC_TM1"/>
    <property type="match status" value="2"/>
</dbReference>
<feature type="transmembrane region" description="Helical" evidence="6">
    <location>
        <begin position="299"/>
        <end position="324"/>
    </location>
</feature>
<evidence type="ECO:0000256" key="6">
    <source>
        <dbReference type="RuleBase" id="RU363032"/>
    </source>
</evidence>
<keyword evidence="9" id="KW-1185">Reference proteome</keyword>
<feature type="transmembrane region" description="Helical" evidence="6">
    <location>
        <begin position="105"/>
        <end position="127"/>
    </location>
</feature>
<keyword evidence="3 6" id="KW-0812">Transmembrane</keyword>
<keyword evidence="2 6" id="KW-0813">Transport</keyword>
<organism evidence="8 9">
    <name type="scientific">Paenibacillus violae</name>
    <dbReference type="NCBI Taxonomy" id="3077234"/>
    <lineage>
        <taxon>Bacteria</taxon>
        <taxon>Bacillati</taxon>
        <taxon>Bacillota</taxon>
        <taxon>Bacilli</taxon>
        <taxon>Bacillales</taxon>
        <taxon>Paenibacillaceae</taxon>
        <taxon>Paenibacillus</taxon>
    </lineage>
</organism>
<comment type="caution">
    <text evidence="8">The sequence shown here is derived from an EMBL/GenBank/DDBJ whole genome shotgun (WGS) entry which is preliminary data.</text>
</comment>
<evidence type="ECO:0000256" key="3">
    <source>
        <dbReference type="ARBA" id="ARBA00022692"/>
    </source>
</evidence>
<protein>
    <submittedName>
        <fullName evidence="8">Iron ABC transporter permease</fullName>
    </submittedName>
</protein>
<dbReference type="EMBL" id="JAWCUD010000014">
    <property type="protein sequence ID" value="MDU0205469.1"/>
    <property type="molecule type" value="Genomic_DNA"/>
</dbReference>
<accession>A0ABU3RMQ6</accession>
<dbReference type="PANTHER" id="PTHR43496:SF1">
    <property type="entry name" value="POLYGALACTURONAN_RHAMNOGALACTURONAN TRANSPORT SYSTEM PERMEASE PROTEIN YTEP"/>
    <property type="match status" value="1"/>
</dbReference>
<feature type="transmembrane region" description="Helical" evidence="6">
    <location>
        <begin position="355"/>
        <end position="375"/>
    </location>
</feature>
<feature type="domain" description="ABC transmembrane type-1" evidence="7">
    <location>
        <begin position="349"/>
        <end position="539"/>
    </location>
</feature>
<keyword evidence="4 6" id="KW-1133">Transmembrane helix</keyword>
<name>A0ABU3RMQ6_9BACL</name>
<proteinExistence type="inferred from homology"/>
<feature type="transmembrane region" description="Helical" evidence="6">
    <location>
        <begin position="66"/>
        <end position="93"/>
    </location>
</feature>
<comment type="similarity">
    <text evidence="6">Belongs to the binding-protein-dependent transport system permease family.</text>
</comment>
<evidence type="ECO:0000313" key="8">
    <source>
        <dbReference type="EMBL" id="MDU0205469.1"/>
    </source>
</evidence>
<dbReference type="InterPro" id="IPR035906">
    <property type="entry name" value="MetI-like_sf"/>
</dbReference>
<feature type="transmembrane region" description="Helical" evidence="6">
    <location>
        <begin position="387"/>
        <end position="407"/>
    </location>
</feature>
<feature type="transmembrane region" description="Helical" evidence="6">
    <location>
        <begin position="518"/>
        <end position="543"/>
    </location>
</feature>
<feature type="transmembrane region" description="Helical" evidence="6">
    <location>
        <begin position="25"/>
        <end position="46"/>
    </location>
</feature>
<dbReference type="PANTHER" id="PTHR43496">
    <property type="entry name" value="PROTEIN LPLB"/>
    <property type="match status" value="1"/>
</dbReference>
<comment type="subcellular location">
    <subcellularLocation>
        <location evidence="6">Cell membrane</location>
        <topology evidence="6">Multi-pass membrane protein</topology>
    </subcellularLocation>
    <subcellularLocation>
        <location evidence="1">Membrane</location>
        <topology evidence="1">Multi-pass membrane protein</topology>
    </subcellularLocation>
</comment>
<evidence type="ECO:0000256" key="4">
    <source>
        <dbReference type="ARBA" id="ARBA00022989"/>
    </source>
</evidence>
<dbReference type="SUPFAM" id="SSF161098">
    <property type="entry name" value="MetI-like"/>
    <property type="match status" value="2"/>
</dbReference>
<gene>
    <name evidence="8" type="ORF">RQP52_30780</name>
</gene>
<dbReference type="RefSeq" id="WP_315955378.1">
    <property type="nucleotide sequence ID" value="NZ_JAWCUD010000014.1"/>
</dbReference>
<dbReference type="Pfam" id="PF00528">
    <property type="entry name" value="BPD_transp_1"/>
    <property type="match status" value="2"/>
</dbReference>
<evidence type="ECO:0000256" key="2">
    <source>
        <dbReference type="ARBA" id="ARBA00022448"/>
    </source>
</evidence>
<dbReference type="Gene3D" id="1.10.3720.10">
    <property type="entry name" value="MetI-like"/>
    <property type="match status" value="2"/>
</dbReference>
<sequence>MWKDLISSTVKDTWSEIKRLRNEPALALGVAAIILITCFFVIWPILKVLSFTRPEDYFKLFTFSRWYHAALNSLFMTAISTVSCTVIAFIFAYTITRLKVPFKGLFKFITILPIVSPPFIVALSYILLFGRQGIISKYVLHVNIDIYGWHGLWLVQTMTFFPYAYAVIHGVLKSTSTNLEYAAYNLGASHWQVFKQVFLPLCRPGIAGGALITAMNVLADFGNPMIIAGNFTVLPTEAYMQMSGMFDLNSAAVLSTALLVPAVGLFIWNRAWVGKRSYITVTGKESSLEHFPLPFAVKWGLFAFCMLVTLIVLSVYGVLFYGAFTKTWGFDWSFTLQNLLYVEAKGREIFNSLKFALFASLAAGFFALPLAYIVQRKRIGINRLLDFLAILPGAVPGVFLGLGFAMAFNEKPLMISGTSLIMVLALMFWNLPTCFSASLAGLQQISGALEEASLNLGASNFATFRKIVLPLLKGPFISGIVVSFLRSVTCLSVIIFIYSAKTSVGTVSILGLVQNGAWGSASAFTVVLISIAFVVLLAAQFFLKKQGRSIEL</sequence>
<feature type="transmembrane region" description="Helical" evidence="6">
    <location>
        <begin position="476"/>
        <end position="498"/>
    </location>
</feature>
<feature type="domain" description="ABC transmembrane type-1" evidence="7">
    <location>
        <begin position="70"/>
        <end position="267"/>
    </location>
</feature>
<dbReference type="CDD" id="cd06261">
    <property type="entry name" value="TM_PBP2"/>
    <property type="match status" value="2"/>
</dbReference>
<dbReference type="InterPro" id="IPR000515">
    <property type="entry name" value="MetI-like"/>
</dbReference>
<dbReference type="Proteomes" id="UP001260980">
    <property type="component" value="Unassembled WGS sequence"/>
</dbReference>
<feature type="transmembrane region" description="Helical" evidence="6">
    <location>
        <begin position="147"/>
        <end position="168"/>
    </location>
</feature>
<reference evidence="8 9" key="1">
    <citation type="submission" date="2023-10" db="EMBL/GenBank/DDBJ databases">
        <title>Paenibacillus strain PFR10 Genome sequencing and assembly.</title>
        <authorList>
            <person name="Kim I."/>
        </authorList>
    </citation>
    <scope>NUCLEOTIDE SEQUENCE [LARGE SCALE GENOMIC DNA]</scope>
    <source>
        <strain evidence="8 9">PFR10</strain>
    </source>
</reference>
<evidence type="ECO:0000256" key="1">
    <source>
        <dbReference type="ARBA" id="ARBA00004141"/>
    </source>
</evidence>
<evidence type="ECO:0000259" key="7">
    <source>
        <dbReference type="PROSITE" id="PS50928"/>
    </source>
</evidence>
<evidence type="ECO:0000313" key="9">
    <source>
        <dbReference type="Proteomes" id="UP001260980"/>
    </source>
</evidence>
<feature type="transmembrane region" description="Helical" evidence="6">
    <location>
        <begin position="248"/>
        <end position="268"/>
    </location>
</feature>
<evidence type="ECO:0000256" key="5">
    <source>
        <dbReference type="ARBA" id="ARBA00023136"/>
    </source>
</evidence>